<dbReference type="AlphaFoldDB" id="A0A382ZFZ1"/>
<evidence type="ECO:0000259" key="6">
    <source>
        <dbReference type="Pfam" id="PF00155"/>
    </source>
</evidence>
<keyword evidence="3" id="KW-0032">Aminotransferase</keyword>
<dbReference type="EMBL" id="UINC01183580">
    <property type="protein sequence ID" value="SVD94401.1"/>
    <property type="molecule type" value="Genomic_DNA"/>
</dbReference>
<dbReference type="InterPro" id="IPR015421">
    <property type="entry name" value="PyrdxlP-dep_Trfase_major"/>
</dbReference>
<dbReference type="PANTHER" id="PTHR46383">
    <property type="entry name" value="ASPARTATE AMINOTRANSFERASE"/>
    <property type="match status" value="1"/>
</dbReference>
<dbReference type="InterPro" id="IPR050596">
    <property type="entry name" value="AspAT/PAT-like"/>
</dbReference>
<comment type="cofactor">
    <cofactor evidence="1">
        <name>pyridoxal 5'-phosphate</name>
        <dbReference type="ChEBI" id="CHEBI:597326"/>
    </cofactor>
</comment>
<comment type="similarity">
    <text evidence="2">Belongs to the class-I pyridoxal-phosphate-dependent aminotransferase family.</text>
</comment>
<keyword evidence="5" id="KW-0663">Pyridoxal phosphate</keyword>
<dbReference type="InterPro" id="IPR015424">
    <property type="entry name" value="PyrdxlP-dep_Trfase"/>
</dbReference>
<feature type="domain" description="Aminotransferase class I/classII large" evidence="6">
    <location>
        <begin position="28"/>
        <end position="210"/>
    </location>
</feature>
<dbReference type="InterPro" id="IPR015422">
    <property type="entry name" value="PyrdxlP-dep_Trfase_small"/>
</dbReference>
<dbReference type="Pfam" id="PF00155">
    <property type="entry name" value="Aminotran_1_2"/>
    <property type="match status" value="1"/>
</dbReference>
<keyword evidence="4" id="KW-0808">Transferase</keyword>
<dbReference type="Gene3D" id="3.40.640.10">
    <property type="entry name" value="Type I PLP-dependent aspartate aminotransferase-like (Major domain)"/>
    <property type="match status" value="1"/>
</dbReference>
<proteinExistence type="inferred from homology"/>
<gene>
    <name evidence="7" type="ORF">METZ01_LOCUS447255</name>
</gene>
<dbReference type="GO" id="GO:0006520">
    <property type="term" value="P:amino acid metabolic process"/>
    <property type="evidence" value="ECO:0007669"/>
    <property type="project" value="InterPro"/>
</dbReference>
<dbReference type="GO" id="GO:0030170">
    <property type="term" value="F:pyridoxal phosphate binding"/>
    <property type="evidence" value="ECO:0007669"/>
    <property type="project" value="InterPro"/>
</dbReference>
<feature type="non-terminal residue" evidence="7">
    <location>
        <position position="221"/>
    </location>
</feature>
<dbReference type="SUPFAM" id="SSF53383">
    <property type="entry name" value="PLP-dependent transferases"/>
    <property type="match status" value="1"/>
</dbReference>
<dbReference type="GO" id="GO:0008483">
    <property type="term" value="F:transaminase activity"/>
    <property type="evidence" value="ECO:0007669"/>
    <property type="project" value="UniProtKB-KW"/>
</dbReference>
<accession>A0A382ZFZ1</accession>
<dbReference type="InterPro" id="IPR004839">
    <property type="entry name" value="Aminotransferase_I/II_large"/>
</dbReference>
<evidence type="ECO:0000256" key="2">
    <source>
        <dbReference type="ARBA" id="ARBA00007441"/>
    </source>
</evidence>
<dbReference type="Gene3D" id="3.90.1150.10">
    <property type="entry name" value="Aspartate Aminotransferase, domain 1"/>
    <property type="match status" value="1"/>
</dbReference>
<evidence type="ECO:0000256" key="4">
    <source>
        <dbReference type="ARBA" id="ARBA00022679"/>
    </source>
</evidence>
<protein>
    <recommendedName>
        <fullName evidence="6">Aminotransferase class I/classII large domain-containing protein</fullName>
    </recommendedName>
</protein>
<organism evidence="7">
    <name type="scientific">marine metagenome</name>
    <dbReference type="NCBI Taxonomy" id="408172"/>
    <lineage>
        <taxon>unclassified sequences</taxon>
        <taxon>metagenomes</taxon>
        <taxon>ecological metagenomes</taxon>
    </lineage>
</organism>
<evidence type="ECO:0000256" key="5">
    <source>
        <dbReference type="ARBA" id="ARBA00022898"/>
    </source>
</evidence>
<name>A0A382ZFZ1_9ZZZZ</name>
<sequence length="221" mass="24095">MKPFAAAPSAIPRSGIREIMDLAWATPGVIHLEVGQPDFDTPDHIVDATCRYAREGHTRYVPNAGADPLREAAARYVQGKTGVETDAENILVTQGAVLSVATAFLSLTDPGDEVLLPDPGWPNYSMAVPLFQGKSVFYDVLPENALLPDPEQIESLITPRTKLLLLCSPSNPTGQVHDEALTRDLMDVARRHDLWVLADEIYGEIVFDGEHVSCASHDPDE</sequence>
<evidence type="ECO:0000256" key="1">
    <source>
        <dbReference type="ARBA" id="ARBA00001933"/>
    </source>
</evidence>
<evidence type="ECO:0000313" key="7">
    <source>
        <dbReference type="EMBL" id="SVD94401.1"/>
    </source>
</evidence>
<reference evidence="7" key="1">
    <citation type="submission" date="2018-05" db="EMBL/GenBank/DDBJ databases">
        <authorList>
            <person name="Lanie J.A."/>
            <person name="Ng W.-L."/>
            <person name="Kazmierczak K.M."/>
            <person name="Andrzejewski T.M."/>
            <person name="Davidsen T.M."/>
            <person name="Wayne K.J."/>
            <person name="Tettelin H."/>
            <person name="Glass J.I."/>
            <person name="Rusch D."/>
            <person name="Podicherti R."/>
            <person name="Tsui H.-C.T."/>
            <person name="Winkler M.E."/>
        </authorList>
    </citation>
    <scope>NUCLEOTIDE SEQUENCE</scope>
</reference>
<dbReference type="CDD" id="cd00609">
    <property type="entry name" value="AAT_like"/>
    <property type="match status" value="1"/>
</dbReference>
<evidence type="ECO:0000256" key="3">
    <source>
        <dbReference type="ARBA" id="ARBA00022576"/>
    </source>
</evidence>